<dbReference type="PANTHER" id="PTHR20836:SF0">
    <property type="entry name" value="4-HYDROXY-TETRAHYDRODIPICOLINATE REDUCTASE 1, CHLOROPLASTIC-RELATED"/>
    <property type="match status" value="1"/>
</dbReference>
<evidence type="ECO:0000313" key="16">
    <source>
        <dbReference type="Proteomes" id="UP001597295"/>
    </source>
</evidence>
<evidence type="ECO:0000256" key="5">
    <source>
        <dbReference type="ARBA" id="ARBA00023002"/>
    </source>
</evidence>
<comment type="catalytic activity">
    <reaction evidence="10">
        <text>(S)-2,3,4,5-tetrahydrodipicolinate + NADP(+) + H2O = (2S,4S)-4-hydroxy-2,3,4,5-tetrahydrodipicolinate + NADPH + H(+)</text>
        <dbReference type="Rhea" id="RHEA:35331"/>
        <dbReference type="ChEBI" id="CHEBI:15377"/>
        <dbReference type="ChEBI" id="CHEBI:15378"/>
        <dbReference type="ChEBI" id="CHEBI:16845"/>
        <dbReference type="ChEBI" id="CHEBI:57783"/>
        <dbReference type="ChEBI" id="CHEBI:58349"/>
        <dbReference type="ChEBI" id="CHEBI:67139"/>
        <dbReference type="EC" id="1.17.1.8"/>
    </reaction>
</comment>
<dbReference type="PANTHER" id="PTHR20836">
    <property type="entry name" value="DIHYDRODIPICOLINATE REDUCTASE"/>
    <property type="match status" value="1"/>
</dbReference>
<keyword evidence="6" id="KW-0520">NAD</keyword>
<dbReference type="RefSeq" id="WP_379875611.1">
    <property type="nucleotide sequence ID" value="NZ_JBHUIP010000005.1"/>
</dbReference>
<evidence type="ECO:0000256" key="4">
    <source>
        <dbReference type="ARBA" id="ARBA00022915"/>
    </source>
</evidence>
<evidence type="ECO:0000256" key="1">
    <source>
        <dbReference type="ARBA" id="ARBA00006642"/>
    </source>
</evidence>
<evidence type="ECO:0000313" key="15">
    <source>
        <dbReference type="EMBL" id="MFD2262646.1"/>
    </source>
</evidence>
<dbReference type="InterPro" id="IPR000846">
    <property type="entry name" value="DapB_N"/>
</dbReference>
<dbReference type="InterPro" id="IPR023940">
    <property type="entry name" value="DHDPR_bac"/>
</dbReference>
<sequence length="259" mass="26386">MSLRIVVAGATGWTGGAVAKAVADANDLALVGAVARRSAGQELHGLTLVASVKEALAVPADVLIDYTHPTAVKDHALAALAAGVHVVVGTSGLTAEDYREIDVAARGAGRGVVAAGNFSLTATLLTRFAQQAAEWIGDVEVIDYASAKKADVPSGTARELAEKLDAVRSHPSTTRPVAEILGPKEARGAAIGSVQVHSVRAPGFILSCEALFSLAGERLAIRHDAGESAEPYVSGTLLAARRVGGLIGLHRGLDAVLNG</sequence>
<dbReference type="Pfam" id="PF01113">
    <property type="entry name" value="DapB_N"/>
    <property type="match status" value="1"/>
</dbReference>
<evidence type="ECO:0000256" key="8">
    <source>
        <dbReference type="ARBA" id="ARBA00037922"/>
    </source>
</evidence>
<comment type="caution">
    <text evidence="15">The sequence shown here is derived from an EMBL/GenBank/DDBJ whole genome shotgun (WGS) entry which is preliminary data.</text>
</comment>
<comment type="similarity">
    <text evidence="1">Belongs to the DapB family.</text>
</comment>
<keyword evidence="2" id="KW-0028">Amino-acid biosynthesis</keyword>
<reference evidence="16" key="1">
    <citation type="journal article" date="2019" name="Int. J. Syst. Evol. Microbiol.">
        <title>The Global Catalogue of Microorganisms (GCM) 10K type strain sequencing project: providing services to taxonomists for standard genome sequencing and annotation.</title>
        <authorList>
            <consortium name="The Broad Institute Genomics Platform"/>
            <consortium name="The Broad Institute Genome Sequencing Center for Infectious Disease"/>
            <person name="Wu L."/>
            <person name="Ma J."/>
        </authorList>
    </citation>
    <scope>NUCLEOTIDE SEQUENCE [LARGE SCALE GENOMIC DNA]</scope>
    <source>
        <strain evidence="16">CGMCC 1.19062</strain>
    </source>
</reference>
<comment type="catalytic activity">
    <reaction evidence="11">
        <text>(S)-2,3,4,5-tetrahydrodipicolinate + NAD(+) + H2O = (2S,4S)-4-hydroxy-2,3,4,5-tetrahydrodipicolinate + NADH + H(+)</text>
        <dbReference type="Rhea" id="RHEA:35323"/>
        <dbReference type="ChEBI" id="CHEBI:15377"/>
        <dbReference type="ChEBI" id="CHEBI:15378"/>
        <dbReference type="ChEBI" id="CHEBI:16845"/>
        <dbReference type="ChEBI" id="CHEBI:57540"/>
        <dbReference type="ChEBI" id="CHEBI:57945"/>
        <dbReference type="ChEBI" id="CHEBI:67139"/>
        <dbReference type="EC" id="1.17.1.8"/>
    </reaction>
</comment>
<evidence type="ECO:0000256" key="10">
    <source>
        <dbReference type="ARBA" id="ARBA00049080"/>
    </source>
</evidence>
<evidence type="ECO:0000256" key="9">
    <source>
        <dbReference type="ARBA" id="ARBA00038983"/>
    </source>
</evidence>
<name>A0ABW5DQ68_9PROT</name>
<keyword evidence="4" id="KW-0220">Diaminopimelate biosynthesis</keyword>
<dbReference type="Gene3D" id="3.30.360.10">
    <property type="entry name" value="Dihydrodipicolinate Reductase, domain 2"/>
    <property type="match status" value="1"/>
</dbReference>
<accession>A0ABW5DQ68</accession>
<dbReference type="NCBIfam" id="TIGR00036">
    <property type="entry name" value="dapB"/>
    <property type="match status" value="1"/>
</dbReference>
<dbReference type="Proteomes" id="UP001597295">
    <property type="component" value="Unassembled WGS sequence"/>
</dbReference>
<evidence type="ECO:0000259" key="14">
    <source>
        <dbReference type="Pfam" id="PF05173"/>
    </source>
</evidence>
<dbReference type="PIRSF" id="PIRSF000161">
    <property type="entry name" value="DHPR"/>
    <property type="match status" value="1"/>
</dbReference>
<evidence type="ECO:0000256" key="6">
    <source>
        <dbReference type="ARBA" id="ARBA00023027"/>
    </source>
</evidence>
<evidence type="ECO:0000259" key="13">
    <source>
        <dbReference type="Pfam" id="PF01113"/>
    </source>
</evidence>
<dbReference type="Pfam" id="PF05173">
    <property type="entry name" value="DapB_C"/>
    <property type="match status" value="1"/>
</dbReference>
<dbReference type="InterPro" id="IPR036291">
    <property type="entry name" value="NAD(P)-bd_dom_sf"/>
</dbReference>
<keyword evidence="3" id="KW-0521">NADP</keyword>
<keyword evidence="16" id="KW-1185">Reference proteome</keyword>
<dbReference type="EC" id="1.17.1.8" evidence="9 12"/>
<evidence type="ECO:0000256" key="12">
    <source>
        <dbReference type="NCBIfam" id="TIGR00036"/>
    </source>
</evidence>
<evidence type="ECO:0000256" key="3">
    <source>
        <dbReference type="ARBA" id="ARBA00022857"/>
    </source>
</evidence>
<dbReference type="SUPFAM" id="SSF51735">
    <property type="entry name" value="NAD(P)-binding Rossmann-fold domains"/>
    <property type="match status" value="1"/>
</dbReference>
<keyword evidence="7" id="KW-0457">Lysine biosynthesis</keyword>
<dbReference type="CDD" id="cd02274">
    <property type="entry name" value="DHDPR_N"/>
    <property type="match status" value="1"/>
</dbReference>
<feature type="domain" description="Dihydrodipicolinate reductase C-terminal" evidence="14">
    <location>
        <begin position="122"/>
        <end position="243"/>
    </location>
</feature>
<dbReference type="InterPro" id="IPR022663">
    <property type="entry name" value="DapB_C"/>
</dbReference>
<keyword evidence="5 15" id="KW-0560">Oxidoreductase</keyword>
<evidence type="ECO:0000256" key="11">
    <source>
        <dbReference type="ARBA" id="ARBA00049396"/>
    </source>
</evidence>
<gene>
    <name evidence="15" type="primary">dapB</name>
    <name evidence="15" type="ORF">ACFSM5_07080</name>
</gene>
<evidence type="ECO:0000256" key="7">
    <source>
        <dbReference type="ARBA" id="ARBA00023154"/>
    </source>
</evidence>
<dbReference type="Gene3D" id="3.40.50.720">
    <property type="entry name" value="NAD(P)-binding Rossmann-like Domain"/>
    <property type="match status" value="1"/>
</dbReference>
<dbReference type="SUPFAM" id="SSF55347">
    <property type="entry name" value="Glyceraldehyde-3-phosphate dehydrogenase-like, C-terminal domain"/>
    <property type="match status" value="1"/>
</dbReference>
<dbReference type="EMBL" id="JBHUIP010000005">
    <property type="protein sequence ID" value="MFD2262646.1"/>
    <property type="molecule type" value="Genomic_DNA"/>
</dbReference>
<organism evidence="15 16">
    <name type="scientific">Lacibacterium aquatile</name>
    <dbReference type="NCBI Taxonomy" id="1168082"/>
    <lineage>
        <taxon>Bacteria</taxon>
        <taxon>Pseudomonadati</taxon>
        <taxon>Pseudomonadota</taxon>
        <taxon>Alphaproteobacteria</taxon>
        <taxon>Rhodospirillales</taxon>
        <taxon>Rhodospirillaceae</taxon>
    </lineage>
</organism>
<feature type="domain" description="Dihydrodipicolinate reductase N-terminal" evidence="13">
    <location>
        <begin position="4"/>
        <end position="118"/>
    </location>
</feature>
<comment type="pathway">
    <text evidence="8">Amino-acid biosynthesis; L-lysine biosynthesis via DAP pathway; (S)-tetrahydrodipicolinate from L-aspartate: step 4/4.</text>
</comment>
<evidence type="ECO:0000256" key="2">
    <source>
        <dbReference type="ARBA" id="ARBA00022605"/>
    </source>
</evidence>
<proteinExistence type="inferred from homology"/>
<protein>
    <recommendedName>
        <fullName evidence="9 12">4-hydroxy-tetrahydrodipicolinate reductase</fullName>
        <ecNumber evidence="9 12">1.17.1.8</ecNumber>
    </recommendedName>
</protein>
<dbReference type="GO" id="GO:0008839">
    <property type="term" value="F:4-hydroxy-tetrahydrodipicolinate reductase"/>
    <property type="evidence" value="ECO:0007669"/>
    <property type="project" value="UniProtKB-EC"/>
</dbReference>